<sequence>MSPTSRKRPGSSVKDTPSKKTKIMEVSELLSGCTAKLIVGTERKDWLIHENMLCAKPDFFAAALKGAFKERDGVIELPEEEPAAFEITPLPTIDSDDELRTYLGVYVMAEKLLIPSLKKEAFNSIYKYHVQPGLTIINKEVKPKAENIHYNFDNTMEYSVDAELYHIAGYHNIM</sequence>
<dbReference type="InterPro" id="IPR011333">
    <property type="entry name" value="SKP1/BTB/POZ_sf"/>
</dbReference>
<dbReference type="Gene3D" id="3.30.710.10">
    <property type="entry name" value="Potassium Channel Kv1.1, Chain A"/>
    <property type="match status" value="1"/>
</dbReference>
<dbReference type="Proteomes" id="UP001174936">
    <property type="component" value="Unassembled WGS sequence"/>
</dbReference>
<protein>
    <recommendedName>
        <fullName evidence="3">BTB domain-containing protein</fullName>
    </recommendedName>
</protein>
<evidence type="ECO:0008006" key="3">
    <source>
        <dbReference type="Google" id="ProtNLM"/>
    </source>
</evidence>
<dbReference type="AlphaFoldDB" id="A0AA39XS45"/>
<accession>A0AA39XS45</accession>
<dbReference type="PANTHER" id="PTHR47843">
    <property type="entry name" value="BTB DOMAIN-CONTAINING PROTEIN-RELATED"/>
    <property type="match status" value="1"/>
</dbReference>
<proteinExistence type="predicted"/>
<name>A0AA39XS45_9PEZI</name>
<reference evidence="1" key="1">
    <citation type="submission" date="2023-06" db="EMBL/GenBank/DDBJ databases">
        <title>Genome-scale phylogeny and comparative genomics of the fungal order Sordariales.</title>
        <authorList>
            <consortium name="Lawrence Berkeley National Laboratory"/>
            <person name="Hensen N."/>
            <person name="Bonometti L."/>
            <person name="Westerberg I."/>
            <person name="Brannstrom I.O."/>
            <person name="Guillou S."/>
            <person name="Cros-Aarteil S."/>
            <person name="Calhoun S."/>
            <person name="Haridas S."/>
            <person name="Kuo A."/>
            <person name="Mondo S."/>
            <person name="Pangilinan J."/>
            <person name="Riley R."/>
            <person name="Labutti K."/>
            <person name="Andreopoulos B."/>
            <person name="Lipzen A."/>
            <person name="Chen C."/>
            <person name="Yanf M."/>
            <person name="Daum C."/>
            <person name="Ng V."/>
            <person name="Clum A."/>
            <person name="Steindorff A."/>
            <person name="Ohm R."/>
            <person name="Martin F."/>
            <person name="Silar P."/>
            <person name="Natvig D."/>
            <person name="Lalanne C."/>
            <person name="Gautier V."/>
            <person name="Ament-Velasquez S.L."/>
            <person name="Kruys A."/>
            <person name="Hutchinson M.I."/>
            <person name="Powell A.J."/>
            <person name="Barry K."/>
            <person name="Miller A.N."/>
            <person name="Grigoriev I.V."/>
            <person name="Debuchy R."/>
            <person name="Gladieux P."/>
            <person name="Thoren M.H."/>
            <person name="Johannesson H."/>
        </authorList>
    </citation>
    <scope>NUCLEOTIDE SEQUENCE</scope>
    <source>
        <strain evidence="1">SMH2532-1</strain>
    </source>
</reference>
<evidence type="ECO:0000313" key="1">
    <source>
        <dbReference type="EMBL" id="KAK0639223.1"/>
    </source>
</evidence>
<comment type="caution">
    <text evidence="1">The sequence shown here is derived from an EMBL/GenBank/DDBJ whole genome shotgun (WGS) entry which is preliminary data.</text>
</comment>
<evidence type="ECO:0000313" key="2">
    <source>
        <dbReference type="Proteomes" id="UP001174936"/>
    </source>
</evidence>
<dbReference type="EMBL" id="JAULSV010000007">
    <property type="protein sequence ID" value="KAK0639223.1"/>
    <property type="molecule type" value="Genomic_DNA"/>
</dbReference>
<gene>
    <name evidence="1" type="ORF">B0T16DRAFT_394988</name>
</gene>
<organism evidence="1 2">
    <name type="scientific">Cercophora newfieldiana</name>
    <dbReference type="NCBI Taxonomy" id="92897"/>
    <lineage>
        <taxon>Eukaryota</taxon>
        <taxon>Fungi</taxon>
        <taxon>Dikarya</taxon>
        <taxon>Ascomycota</taxon>
        <taxon>Pezizomycotina</taxon>
        <taxon>Sordariomycetes</taxon>
        <taxon>Sordariomycetidae</taxon>
        <taxon>Sordariales</taxon>
        <taxon>Lasiosphaeriaceae</taxon>
        <taxon>Cercophora</taxon>
    </lineage>
</organism>
<keyword evidence="2" id="KW-1185">Reference proteome</keyword>